<keyword evidence="3" id="KW-1185">Reference proteome</keyword>
<comment type="caution">
    <text evidence="2">The sequence shown here is derived from an EMBL/GenBank/DDBJ whole genome shotgun (WGS) entry which is preliminary data.</text>
</comment>
<reference evidence="2 3" key="1">
    <citation type="submission" date="2021-07" db="EMBL/GenBank/DDBJ databases">
        <title>Stakelama flava sp. nov., a novel endophytic bacterium isolated from branch of Kandelia candel.</title>
        <authorList>
            <person name="Tuo L."/>
        </authorList>
    </citation>
    <scope>NUCLEOTIDE SEQUENCE [LARGE SCALE GENOMIC DNA]</scope>
    <source>
        <strain evidence="2 3">CBK3Z-3</strain>
    </source>
</reference>
<dbReference type="EMBL" id="JAHWZX010000016">
    <property type="protein sequence ID" value="MBW4331996.1"/>
    <property type="molecule type" value="Genomic_DNA"/>
</dbReference>
<keyword evidence="1" id="KW-0732">Signal</keyword>
<gene>
    <name evidence="2" type="ORF">KY084_14080</name>
</gene>
<evidence type="ECO:0000313" key="3">
    <source>
        <dbReference type="Proteomes" id="UP001197214"/>
    </source>
</evidence>
<feature type="signal peptide" evidence="1">
    <location>
        <begin position="1"/>
        <end position="19"/>
    </location>
</feature>
<evidence type="ECO:0000313" key="2">
    <source>
        <dbReference type="EMBL" id="MBW4331996.1"/>
    </source>
</evidence>
<sequence>MWKIGFIAAGLAISGSAQAQNNYYWPAPARVDGDKPIQTRFFPMGTQLMLRTRTDVSTKDAEPGDRIYLEVAESLSYRGQVVVPIGAPAVAEVVRAQANGHVGKKGKLDIRILYVETPSGPVRLNGQAHDEGVSGTAASVATMVLLSPLGGFLIHGTSARIPYGTTVKAYLAEPLKFMVQPPNEPVAMVQPERAKALPATFDPNVFGGSGPAPALIDAGD</sequence>
<feature type="chain" id="PRO_5046229630" evidence="1">
    <location>
        <begin position="20"/>
        <end position="220"/>
    </location>
</feature>
<name>A0ABS6XRG7_9SPHN</name>
<evidence type="ECO:0000256" key="1">
    <source>
        <dbReference type="SAM" id="SignalP"/>
    </source>
</evidence>
<dbReference type="RefSeq" id="WP_219239121.1">
    <property type="nucleotide sequence ID" value="NZ_JAHWZX010000016.1"/>
</dbReference>
<organism evidence="2 3">
    <name type="scientific">Stakelama flava</name>
    <dbReference type="NCBI Taxonomy" id="2860338"/>
    <lineage>
        <taxon>Bacteria</taxon>
        <taxon>Pseudomonadati</taxon>
        <taxon>Pseudomonadota</taxon>
        <taxon>Alphaproteobacteria</taxon>
        <taxon>Sphingomonadales</taxon>
        <taxon>Sphingomonadaceae</taxon>
        <taxon>Stakelama</taxon>
    </lineage>
</organism>
<protein>
    <submittedName>
        <fullName evidence="2">Uncharacterized protein</fullName>
    </submittedName>
</protein>
<accession>A0ABS6XRG7</accession>
<dbReference type="Proteomes" id="UP001197214">
    <property type="component" value="Unassembled WGS sequence"/>
</dbReference>
<proteinExistence type="predicted"/>